<dbReference type="InterPro" id="IPR008962">
    <property type="entry name" value="PapD-like_sf"/>
</dbReference>
<organism evidence="7 8">
    <name type="scientific">Albugo candida</name>
    <dbReference type="NCBI Taxonomy" id="65357"/>
    <lineage>
        <taxon>Eukaryota</taxon>
        <taxon>Sar</taxon>
        <taxon>Stramenopiles</taxon>
        <taxon>Oomycota</taxon>
        <taxon>Peronosporomycetes</taxon>
        <taxon>Albuginales</taxon>
        <taxon>Albuginaceae</taxon>
        <taxon>Albugo</taxon>
    </lineage>
</organism>
<keyword evidence="3" id="KW-0812">Transmembrane</keyword>
<name>A0A024GSX7_9STRA</name>
<dbReference type="PANTHER" id="PTHR10809">
    <property type="entry name" value="VESICLE-ASSOCIATED MEMBRANE PROTEIN-ASSOCIATED PROTEIN"/>
    <property type="match status" value="1"/>
</dbReference>
<dbReference type="SUPFAM" id="SSF49354">
    <property type="entry name" value="PapD-like"/>
    <property type="match status" value="2"/>
</dbReference>
<dbReference type="STRING" id="65357.A0A024GSX7"/>
<comment type="subcellular location">
    <subcellularLocation>
        <location evidence="1">Membrane</location>
        <topology evidence="1">Single-pass type IV membrane protein</topology>
    </subcellularLocation>
</comment>
<dbReference type="PROSITE" id="PS50202">
    <property type="entry name" value="MSP"/>
    <property type="match status" value="2"/>
</dbReference>
<dbReference type="PANTHER" id="PTHR10809:SF6">
    <property type="entry name" value="AT11025P-RELATED"/>
    <property type="match status" value="1"/>
</dbReference>
<dbReference type="InParanoid" id="A0A024GSX7"/>
<comment type="caution">
    <text evidence="7">The sequence shown here is derived from an EMBL/GenBank/DDBJ whole genome shotgun (WGS) entry which is preliminary data.</text>
</comment>
<evidence type="ECO:0000256" key="2">
    <source>
        <dbReference type="ARBA" id="ARBA00008932"/>
    </source>
</evidence>
<evidence type="ECO:0000256" key="5">
    <source>
        <dbReference type="ARBA" id="ARBA00023136"/>
    </source>
</evidence>
<feature type="domain" description="MSP" evidence="6">
    <location>
        <begin position="16"/>
        <end position="156"/>
    </location>
</feature>
<dbReference type="GO" id="GO:0005789">
    <property type="term" value="C:endoplasmic reticulum membrane"/>
    <property type="evidence" value="ECO:0007669"/>
    <property type="project" value="InterPro"/>
</dbReference>
<dbReference type="OrthoDB" id="264603at2759"/>
<evidence type="ECO:0000259" key="6">
    <source>
        <dbReference type="PROSITE" id="PS50202"/>
    </source>
</evidence>
<dbReference type="InterPro" id="IPR000535">
    <property type="entry name" value="MSP_dom"/>
</dbReference>
<dbReference type="GO" id="GO:0090158">
    <property type="term" value="P:endoplasmic reticulum membrane organization"/>
    <property type="evidence" value="ECO:0007669"/>
    <property type="project" value="TreeGrafter"/>
</dbReference>
<keyword evidence="8" id="KW-1185">Reference proteome</keyword>
<dbReference type="EMBL" id="CAIX01000296">
    <property type="protein sequence ID" value="CCI49429.1"/>
    <property type="molecule type" value="Genomic_DNA"/>
</dbReference>
<keyword evidence="4" id="KW-1133">Transmembrane helix</keyword>
<dbReference type="GO" id="GO:0005886">
    <property type="term" value="C:plasma membrane"/>
    <property type="evidence" value="ECO:0007669"/>
    <property type="project" value="TreeGrafter"/>
</dbReference>
<protein>
    <recommendedName>
        <fullName evidence="6">MSP domain-containing protein</fullName>
    </recommendedName>
</protein>
<evidence type="ECO:0000256" key="1">
    <source>
        <dbReference type="ARBA" id="ARBA00004211"/>
    </source>
</evidence>
<evidence type="ECO:0000313" key="7">
    <source>
        <dbReference type="EMBL" id="CCI49429.1"/>
    </source>
</evidence>
<reference evidence="7 8" key="1">
    <citation type="submission" date="2012-05" db="EMBL/GenBank/DDBJ databases">
        <title>Recombination and specialization in a pathogen metapopulation.</title>
        <authorList>
            <person name="Gardiner A."/>
            <person name="Kemen E."/>
            <person name="Schultz-Larsen T."/>
            <person name="MacLean D."/>
            <person name="Van Oosterhout C."/>
            <person name="Jones J.D.G."/>
        </authorList>
    </citation>
    <scope>NUCLEOTIDE SEQUENCE [LARGE SCALE GENOMIC DNA]</scope>
    <source>
        <strain evidence="7 8">Ac Nc2</strain>
    </source>
</reference>
<dbReference type="Gene3D" id="2.60.40.10">
    <property type="entry name" value="Immunoglobulins"/>
    <property type="match status" value="2"/>
</dbReference>
<proteinExistence type="inferred from homology"/>
<dbReference type="Pfam" id="PF00635">
    <property type="entry name" value="Motile_Sperm"/>
    <property type="match status" value="2"/>
</dbReference>
<dbReference type="InterPro" id="IPR016763">
    <property type="entry name" value="VAP"/>
</dbReference>
<dbReference type="AlphaFoldDB" id="A0A024GSX7"/>
<accession>A0A024GSX7</accession>
<gene>
    <name evidence="7" type="ORF">BN9_107430</name>
</gene>
<comment type="similarity">
    <text evidence="2">Belongs to the VAMP-associated protein (VAP) (TC 9.B.17) family.</text>
</comment>
<sequence length="472" mass="53615">MATGNIISASVAVNSSLLMEPADTISFVLPATRLARDLNDRPLIRSAISLTNISFSKILIVKVQTTSVKSFTVSPPVTIIKPGESQWMIITALAYEVDRLLSMTSNAKWNQIPERFLFQTVELTDIQTTHIENPAECWRQCPKERIISCQLLCHYVVGNATQQQAELESQLSEILDRDNSKASFQLSNHDLEENNESNHVAEAFDIQTLENEQAQEQADARDSEFSSARDGLEQLVMEDPPSYRIFPSEWLVFGVTSNFISEAERVGLIDYIIPLEARLDGENILSSAHLRISNEASHHYIAFKIKTTNHLGYYVKPSKGFIAPKENKTIQLQLVQRDDSVFDPGRRESSDRFQVSIIFLKESEINIEAVMEPTNRKEEKRYRREMMRVWNNVTASDTEKSVLRCQILQMFTKEKISKHSRLQKSLSSKIIDPHKSSCFNQVASSSSQVYNPYAEDFGQIPEWSTLLASIDK</sequence>
<evidence type="ECO:0000256" key="3">
    <source>
        <dbReference type="ARBA" id="ARBA00022692"/>
    </source>
</evidence>
<feature type="domain" description="MSP" evidence="6">
    <location>
        <begin position="242"/>
        <end position="408"/>
    </location>
</feature>
<keyword evidence="5" id="KW-0472">Membrane</keyword>
<dbReference type="InterPro" id="IPR013783">
    <property type="entry name" value="Ig-like_fold"/>
</dbReference>
<dbReference type="GO" id="GO:0061817">
    <property type="term" value="P:endoplasmic reticulum-plasma membrane tethering"/>
    <property type="evidence" value="ECO:0007669"/>
    <property type="project" value="TreeGrafter"/>
</dbReference>
<evidence type="ECO:0000313" key="8">
    <source>
        <dbReference type="Proteomes" id="UP000053237"/>
    </source>
</evidence>
<evidence type="ECO:0000256" key="4">
    <source>
        <dbReference type="ARBA" id="ARBA00022989"/>
    </source>
</evidence>
<dbReference type="Proteomes" id="UP000053237">
    <property type="component" value="Unassembled WGS sequence"/>
</dbReference>